<proteinExistence type="predicted"/>
<evidence type="ECO:0000313" key="2">
    <source>
        <dbReference type="EMBL" id="GAU95683.1"/>
    </source>
</evidence>
<keyword evidence="3" id="KW-1185">Reference proteome</keyword>
<dbReference type="EMBL" id="BDGG01000003">
    <property type="protein sequence ID" value="GAU95683.1"/>
    <property type="molecule type" value="Genomic_DNA"/>
</dbReference>
<accession>A0A1D1VA04</accession>
<evidence type="ECO:0000256" key="1">
    <source>
        <dbReference type="SAM" id="MobiDB-lite"/>
    </source>
</evidence>
<dbReference type="Proteomes" id="UP000186922">
    <property type="component" value="Unassembled WGS sequence"/>
</dbReference>
<organism evidence="2 3">
    <name type="scientific">Ramazzottius varieornatus</name>
    <name type="common">Water bear</name>
    <name type="synonym">Tardigrade</name>
    <dbReference type="NCBI Taxonomy" id="947166"/>
    <lineage>
        <taxon>Eukaryota</taxon>
        <taxon>Metazoa</taxon>
        <taxon>Ecdysozoa</taxon>
        <taxon>Tardigrada</taxon>
        <taxon>Eutardigrada</taxon>
        <taxon>Parachela</taxon>
        <taxon>Hypsibioidea</taxon>
        <taxon>Ramazzottiidae</taxon>
        <taxon>Ramazzottius</taxon>
    </lineage>
</organism>
<reference evidence="2 3" key="1">
    <citation type="journal article" date="2016" name="Nat. Commun.">
        <title>Extremotolerant tardigrade genome and improved radiotolerance of human cultured cells by tardigrade-unique protein.</title>
        <authorList>
            <person name="Hashimoto T."/>
            <person name="Horikawa D.D."/>
            <person name="Saito Y."/>
            <person name="Kuwahara H."/>
            <person name="Kozuka-Hata H."/>
            <person name="Shin-I T."/>
            <person name="Minakuchi Y."/>
            <person name="Ohishi K."/>
            <person name="Motoyama A."/>
            <person name="Aizu T."/>
            <person name="Enomoto A."/>
            <person name="Kondo K."/>
            <person name="Tanaka S."/>
            <person name="Hara Y."/>
            <person name="Koshikawa S."/>
            <person name="Sagara H."/>
            <person name="Miura T."/>
            <person name="Yokobori S."/>
            <person name="Miyagawa K."/>
            <person name="Suzuki Y."/>
            <person name="Kubo T."/>
            <person name="Oyama M."/>
            <person name="Kohara Y."/>
            <person name="Fujiyama A."/>
            <person name="Arakawa K."/>
            <person name="Katayama T."/>
            <person name="Toyoda A."/>
            <person name="Kunieda T."/>
        </authorList>
    </citation>
    <scope>NUCLEOTIDE SEQUENCE [LARGE SCALE GENOMIC DNA]</scope>
    <source>
        <strain evidence="2 3">YOKOZUNA-1</strain>
    </source>
</reference>
<sequence length="108" mass="11812">LTATKFSVYPSLKVVREFCGDLWSDEPRRMDRNDHLDIVSNSKLQHHSNAVGDQMEKNAATEAMEAMPKGREDALQRVENNITKAATESNKPEDLPSTAGAGIGSGNI</sequence>
<protein>
    <submittedName>
        <fullName evidence="2">Uncharacterized protein</fullName>
    </submittedName>
</protein>
<feature type="non-terminal residue" evidence="2">
    <location>
        <position position="1"/>
    </location>
</feature>
<dbReference type="AlphaFoldDB" id="A0A1D1VA04"/>
<name>A0A1D1VA04_RAMVA</name>
<evidence type="ECO:0000313" key="3">
    <source>
        <dbReference type="Proteomes" id="UP000186922"/>
    </source>
</evidence>
<gene>
    <name evidence="2" type="primary">RvY_07265</name>
    <name evidence="2" type="synonym">RvY_07265.1</name>
    <name evidence="2" type="ORF">RvY_07265-1</name>
</gene>
<comment type="caution">
    <text evidence="2">The sequence shown here is derived from an EMBL/GenBank/DDBJ whole genome shotgun (WGS) entry which is preliminary data.</text>
</comment>
<feature type="region of interest" description="Disordered" evidence="1">
    <location>
        <begin position="82"/>
        <end position="108"/>
    </location>
</feature>